<sequence>MPTRNVPNEEAAWDARRAGRVYVRATVRRTKRAMLWLSIGLAMLGGHQGTQTQAFAAEAPDALSAATAHKESEADGGRDAEALNAFETKPLLTVALLDTLINPLDAFTLRDTVASLERALPQYEWRTITLTTAEAYENIRAAQPDFIFASAGFSAEAQLERGVGSFRIATRRTSFARSASASVGAAFVVRKTDTRITDLASMQGMRAGASIPQAIDGWVAASGEIQARGFDPEKFFSEVDFSNNAYPDVLSSLLAKRIDVAILPACLLETAAQMRLVDASNLRVVNEKNEGLACRHSTALYPDVSIHALASAPEQAVRDVTVALLTLPKREAGRIAMQTGEESAREQRDIDYTNPDYEWVTNVSDITVQQLQRSLRIGPYAYLRDMSPSALFARYRTELITAALLVLFLLLNEWRLHRIVRRRTADLREALAARMRTEKEAAQIRTRLAGLERRSIVQQMSGMIAHEINNPVGVVRNYAALLRLKLGIRTQPSADVSGAAPMPRMTAETPSEADRRLIASAVLAIDKEAVRISGIISRVRAYAKSTAQAHAPCDLRAVLAKSIAAYRAEADGRGTGACRIICSEKDAPVVILGNPLELEILFLNLIRNGARAAVAGVNAANRMSCTLEKHAPFVSISIEKTVLSGNRSHASETVGDAPASNPEKSKRSLSEDCKSSMEMGKPAWLVKVENSGEPLGESAFEALERLGDSVAVAPAGLGLGLTICRGIADSHAAELHFERRAAGGIAAFAVFAAEPQEALEETTNDAADAEAPAKRQ</sequence>
<comment type="caution">
    <text evidence="6">The sequence shown here is derived from an EMBL/GenBank/DDBJ whole genome shotgun (WGS) entry which is preliminary data.</text>
</comment>
<dbReference type="EMBL" id="JACJJC010000011">
    <property type="protein sequence ID" value="MBM6704380.1"/>
    <property type="molecule type" value="Genomic_DNA"/>
</dbReference>
<dbReference type="InterPro" id="IPR003594">
    <property type="entry name" value="HATPase_dom"/>
</dbReference>
<comment type="catalytic activity">
    <reaction evidence="1">
        <text>ATP + protein L-histidine = ADP + protein N-phospho-L-histidine.</text>
        <dbReference type="EC" id="2.7.13.3"/>
    </reaction>
</comment>
<dbReference type="PANTHER" id="PTHR43065:SF42">
    <property type="entry name" value="TWO-COMPONENT SENSOR PPRA"/>
    <property type="match status" value="1"/>
</dbReference>
<dbReference type="SMART" id="SM00388">
    <property type="entry name" value="HisKA"/>
    <property type="match status" value="1"/>
</dbReference>
<dbReference type="Gene3D" id="3.40.190.10">
    <property type="entry name" value="Periplasmic binding protein-like II"/>
    <property type="match status" value="1"/>
</dbReference>
<evidence type="ECO:0000313" key="6">
    <source>
        <dbReference type="EMBL" id="MBM6704380.1"/>
    </source>
</evidence>
<dbReference type="CDD" id="cd00082">
    <property type="entry name" value="HisKA"/>
    <property type="match status" value="1"/>
</dbReference>
<keyword evidence="3" id="KW-0175">Coiled coil</keyword>
<evidence type="ECO:0000256" key="2">
    <source>
        <dbReference type="ARBA" id="ARBA00012438"/>
    </source>
</evidence>
<keyword evidence="7" id="KW-1185">Reference proteome</keyword>
<dbReference type="Pfam" id="PF12974">
    <property type="entry name" value="Phosphonate-bd"/>
    <property type="match status" value="1"/>
</dbReference>
<dbReference type="EC" id="2.7.13.3" evidence="2"/>
<dbReference type="InterPro" id="IPR003661">
    <property type="entry name" value="HisK_dim/P_dom"/>
</dbReference>
<dbReference type="SUPFAM" id="SSF55874">
    <property type="entry name" value="ATPase domain of HSP90 chaperone/DNA topoisomerase II/histidine kinase"/>
    <property type="match status" value="1"/>
</dbReference>
<evidence type="ECO:0000313" key="7">
    <source>
        <dbReference type="Proteomes" id="UP000715095"/>
    </source>
</evidence>
<feature type="coiled-coil region" evidence="3">
    <location>
        <begin position="427"/>
        <end position="454"/>
    </location>
</feature>
<dbReference type="SMART" id="SM00387">
    <property type="entry name" value="HATPase_c"/>
    <property type="match status" value="1"/>
</dbReference>
<evidence type="ECO:0000256" key="3">
    <source>
        <dbReference type="SAM" id="Coils"/>
    </source>
</evidence>
<dbReference type="Proteomes" id="UP000715095">
    <property type="component" value="Unassembled WGS sequence"/>
</dbReference>
<dbReference type="Gene3D" id="1.10.287.130">
    <property type="match status" value="1"/>
</dbReference>
<evidence type="ECO:0000259" key="5">
    <source>
        <dbReference type="PROSITE" id="PS50109"/>
    </source>
</evidence>
<dbReference type="InterPro" id="IPR005467">
    <property type="entry name" value="His_kinase_dom"/>
</dbReference>
<dbReference type="RefSeq" id="WP_205103117.1">
    <property type="nucleotide sequence ID" value="NZ_JACJJC010000011.1"/>
</dbReference>
<dbReference type="SUPFAM" id="SSF53850">
    <property type="entry name" value="Periplasmic binding protein-like II"/>
    <property type="match status" value="1"/>
</dbReference>
<name>A0ABS2DUH4_9BURK</name>
<evidence type="ECO:0000256" key="4">
    <source>
        <dbReference type="SAM" id="MobiDB-lite"/>
    </source>
</evidence>
<evidence type="ECO:0000256" key="1">
    <source>
        <dbReference type="ARBA" id="ARBA00000085"/>
    </source>
</evidence>
<feature type="compositionally biased region" description="Basic and acidic residues" evidence="4">
    <location>
        <begin position="663"/>
        <end position="673"/>
    </location>
</feature>
<gene>
    <name evidence="6" type="ORF">H6A60_07780</name>
</gene>
<dbReference type="InterPro" id="IPR036890">
    <property type="entry name" value="HATPase_C_sf"/>
</dbReference>
<proteinExistence type="predicted"/>
<organism evidence="6 7">
    <name type="scientific">Sutterella massiliensis</name>
    <dbReference type="NCBI Taxonomy" id="1816689"/>
    <lineage>
        <taxon>Bacteria</taxon>
        <taxon>Pseudomonadati</taxon>
        <taxon>Pseudomonadota</taxon>
        <taxon>Betaproteobacteria</taxon>
        <taxon>Burkholderiales</taxon>
        <taxon>Sutterellaceae</taxon>
        <taxon>Sutterella</taxon>
    </lineage>
</organism>
<protein>
    <recommendedName>
        <fullName evidence="2">histidine kinase</fullName>
        <ecNumber evidence="2">2.7.13.3</ecNumber>
    </recommendedName>
</protein>
<accession>A0ABS2DUH4</accession>
<dbReference type="PROSITE" id="PS50109">
    <property type="entry name" value="HIS_KIN"/>
    <property type="match status" value="1"/>
</dbReference>
<dbReference type="Gene3D" id="3.30.565.10">
    <property type="entry name" value="Histidine kinase-like ATPase, C-terminal domain"/>
    <property type="match status" value="1"/>
</dbReference>
<feature type="domain" description="Histidine kinase" evidence="5">
    <location>
        <begin position="463"/>
        <end position="755"/>
    </location>
</feature>
<feature type="region of interest" description="Disordered" evidence="4">
    <location>
        <begin position="647"/>
        <end position="673"/>
    </location>
</feature>
<dbReference type="PANTHER" id="PTHR43065">
    <property type="entry name" value="SENSOR HISTIDINE KINASE"/>
    <property type="match status" value="1"/>
</dbReference>
<reference evidence="6 7" key="1">
    <citation type="journal article" date="2021" name="Sci. Rep.">
        <title>The distribution of antibiotic resistance genes in chicken gut microbiota commensals.</title>
        <authorList>
            <person name="Juricova H."/>
            <person name="Matiasovicova J."/>
            <person name="Kubasova T."/>
            <person name="Cejkova D."/>
            <person name="Rychlik I."/>
        </authorList>
    </citation>
    <scope>NUCLEOTIDE SEQUENCE [LARGE SCALE GENOMIC DNA]</scope>
    <source>
        <strain evidence="6 7">An829</strain>
    </source>
</reference>